<evidence type="ECO:0000313" key="9">
    <source>
        <dbReference type="Proteomes" id="UP000237000"/>
    </source>
</evidence>
<dbReference type="GO" id="GO:0005634">
    <property type="term" value="C:nucleus"/>
    <property type="evidence" value="ECO:0007669"/>
    <property type="project" value="UniProtKB-SubCell"/>
</dbReference>
<dbReference type="Proteomes" id="UP000237000">
    <property type="component" value="Unassembled WGS sequence"/>
</dbReference>
<organism evidence="8 9">
    <name type="scientific">Trema orientale</name>
    <name type="common">Charcoal tree</name>
    <name type="synonym">Celtis orientalis</name>
    <dbReference type="NCBI Taxonomy" id="63057"/>
    <lineage>
        <taxon>Eukaryota</taxon>
        <taxon>Viridiplantae</taxon>
        <taxon>Streptophyta</taxon>
        <taxon>Embryophyta</taxon>
        <taxon>Tracheophyta</taxon>
        <taxon>Spermatophyta</taxon>
        <taxon>Magnoliopsida</taxon>
        <taxon>eudicotyledons</taxon>
        <taxon>Gunneridae</taxon>
        <taxon>Pentapetalae</taxon>
        <taxon>rosids</taxon>
        <taxon>fabids</taxon>
        <taxon>Rosales</taxon>
        <taxon>Cannabaceae</taxon>
        <taxon>Trema</taxon>
    </lineage>
</organism>
<sequence length="210" mass="24077">MEANTTANHNQKPNKKQTKGKQKIEMKMIWDENDRLITFSKRKSGIYKKANELVTLCGGEVGFVIFSPSGKPFSYGHPSIDSVAERLLLDQTTEVTMTEVTTHPIMEAHRQMRINNLNQKYNDLYSHMEAEKERQQSLQKMQIEASDELWEGSIEGLSLEELKQRQRSLEELHANISNHVKERMTKSLNIFNNKNKNVSTPAATPRSSSN</sequence>
<evidence type="ECO:0000256" key="6">
    <source>
        <dbReference type="SAM" id="MobiDB-lite"/>
    </source>
</evidence>
<name>A0A2P5BPT2_TREOI</name>
<keyword evidence="2" id="KW-0805">Transcription regulation</keyword>
<keyword evidence="9" id="KW-1185">Reference proteome</keyword>
<keyword evidence="4" id="KW-0804">Transcription</keyword>
<dbReference type="InterPro" id="IPR002100">
    <property type="entry name" value="TF_MADSbox"/>
</dbReference>
<accession>A0A2P5BPT2</accession>
<evidence type="ECO:0000256" key="5">
    <source>
        <dbReference type="ARBA" id="ARBA00023242"/>
    </source>
</evidence>
<protein>
    <submittedName>
        <fullName evidence="8">MADS-box transcription factor</fullName>
    </submittedName>
</protein>
<dbReference type="PROSITE" id="PS50066">
    <property type="entry name" value="MADS_BOX_2"/>
    <property type="match status" value="1"/>
</dbReference>
<feature type="domain" description="MADS-box" evidence="7">
    <location>
        <begin position="19"/>
        <end position="79"/>
    </location>
</feature>
<dbReference type="GO" id="GO:0046983">
    <property type="term" value="F:protein dimerization activity"/>
    <property type="evidence" value="ECO:0007669"/>
    <property type="project" value="InterPro"/>
</dbReference>
<dbReference type="STRING" id="63057.A0A2P5BPT2"/>
<dbReference type="PRINTS" id="PR00404">
    <property type="entry name" value="MADSDOMAIN"/>
</dbReference>
<dbReference type="Gene3D" id="6.10.140.920">
    <property type="match status" value="1"/>
</dbReference>
<feature type="compositionally biased region" description="Polar residues" evidence="6">
    <location>
        <begin position="1"/>
        <end position="10"/>
    </location>
</feature>
<dbReference type="SUPFAM" id="SSF55455">
    <property type="entry name" value="SRF-like"/>
    <property type="match status" value="1"/>
</dbReference>
<comment type="caution">
    <text evidence="8">The sequence shown here is derived from an EMBL/GenBank/DDBJ whole genome shotgun (WGS) entry which is preliminary data.</text>
</comment>
<keyword evidence="5" id="KW-0539">Nucleus</keyword>
<evidence type="ECO:0000256" key="2">
    <source>
        <dbReference type="ARBA" id="ARBA00023015"/>
    </source>
</evidence>
<feature type="compositionally biased region" description="Basic residues" evidence="6">
    <location>
        <begin position="12"/>
        <end position="21"/>
    </location>
</feature>
<dbReference type="PANTHER" id="PTHR11945:SF759">
    <property type="entry name" value="MADS-BOX DOMAIN-CONTAINING PROTEIN"/>
    <property type="match status" value="1"/>
</dbReference>
<feature type="region of interest" description="Disordered" evidence="6">
    <location>
        <begin position="187"/>
        <end position="210"/>
    </location>
</feature>
<dbReference type="AlphaFoldDB" id="A0A2P5BPT2"/>
<reference evidence="9" key="1">
    <citation type="submission" date="2016-06" db="EMBL/GenBank/DDBJ databases">
        <title>Parallel loss of symbiosis genes in relatives of nitrogen-fixing non-legume Parasponia.</title>
        <authorList>
            <person name="Van Velzen R."/>
            <person name="Holmer R."/>
            <person name="Bu F."/>
            <person name="Rutten L."/>
            <person name="Van Zeijl A."/>
            <person name="Liu W."/>
            <person name="Santuari L."/>
            <person name="Cao Q."/>
            <person name="Sharma T."/>
            <person name="Shen D."/>
            <person name="Roswanjaya Y."/>
            <person name="Wardhani T."/>
            <person name="Kalhor M.S."/>
            <person name="Jansen J."/>
            <person name="Van den Hoogen J."/>
            <person name="Gungor B."/>
            <person name="Hartog M."/>
            <person name="Hontelez J."/>
            <person name="Verver J."/>
            <person name="Yang W.-C."/>
            <person name="Schijlen E."/>
            <person name="Repin R."/>
            <person name="Schilthuizen M."/>
            <person name="Schranz E."/>
            <person name="Heidstra R."/>
            <person name="Miyata K."/>
            <person name="Fedorova E."/>
            <person name="Kohlen W."/>
            <person name="Bisseling T."/>
            <person name="Smit S."/>
            <person name="Geurts R."/>
        </authorList>
    </citation>
    <scope>NUCLEOTIDE SEQUENCE [LARGE SCALE GENOMIC DNA]</scope>
    <source>
        <strain evidence="9">cv. RG33-2</strain>
    </source>
</reference>
<dbReference type="Gene3D" id="3.40.1810.10">
    <property type="entry name" value="Transcription factor, MADS-box"/>
    <property type="match status" value="1"/>
</dbReference>
<keyword evidence="3" id="KW-0238">DNA-binding</keyword>
<dbReference type="GO" id="GO:0000981">
    <property type="term" value="F:DNA-binding transcription factor activity, RNA polymerase II-specific"/>
    <property type="evidence" value="ECO:0007669"/>
    <property type="project" value="TreeGrafter"/>
</dbReference>
<dbReference type="InParanoid" id="A0A2P5BPT2"/>
<evidence type="ECO:0000256" key="4">
    <source>
        <dbReference type="ARBA" id="ARBA00023163"/>
    </source>
</evidence>
<dbReference type="PANTHER" id="PTHR11945">
    <property type="entry name" value="MADS BOX PROTEIN"/>
    <property type="match status" value="1"/>
</dbReference>
<evidence type="ECO:0000259" key="7">
    <source>
        <dbReference type="PROSITE" id="PS50066"/>
    </source>
</evidence>
<evidence type="ECO:0000313" key="8">
    <source>
        <dbReference type="EMBL" id="PON50795.1"/>
    </source>
</evidence>
<dbReference type="InterPro" id="IPR036879">
    <property type="entry name" value="TF_MADSbox_sf"/>
</dbReference>
<evidence type="ECO:0000256" key="3">
    <source>
        <dbReference type="ARBA" id="ARBA00023125"/>
    </source>
</evidence>
<gene>
    <name evidence="8" type="primary">TorMADS23</name>
    <name evidence="8" type="ORF">TorRG33x02_313180</name>
</gene>
<dbReference type="EMBL" id="JXTC01000482">
    <property type="protein sequence ID" value="PON50795.1"/>
    <property type="molecule type" value="Genomic_DNA"/>
</dbReference>
<feature type="region of interest" description="Disordered" evidence="6">
    <location>
        <begin position="1"/>
        <end position="23"/>
    </location>
</feature>
<dbReference type="OrthoDB" id="1898716at2759"/>
<dbReference type="Pfam" id="PF00319">
    <property type="entry name" value="SRF-TF"/>
    <property type="match status" value="1"/>
</dbReference>
<comment type="subcellular location">
    <subcellularLocation>
        <location evidence="1">Nucleus</location>
    </subcellularLocation>
</comment>
<evidence type="ECO:0000256" key="1">
    <source>
        <dbReference type="ARBA" id="ARBA00004123"/>
    </source>
</evidence>
<dbReference type="SMART" id="SM00432">
    <property type="entry name" value="MADS"/>
    <property type="match status" value="1"/>
</dbReference>
<dbReference type="FunFam" id="3.40.1810.10:FF:000006">
    <property type="entry name" value="Agamous-like MADS-box protein AGL62"/>
    <property type="match status" value="1"/>
</dbReference>
<dbReference type="GO" id="GO:0000978">
    <property type="term" value="F:RNA polymerase II cis-regulatory region sequence-specific DNA binding"/>
    <property type="evidence" value="ECO:0007669"/>
    <property type="project" value="TreeGrafter"/>
</dbReference>
<proteinExistence type="predicted"/>